<comment type="caution">
    <text evidence="3">The sequence shown here is derived from an EMBL/GenBank/DDBJ whole genome shotgun (WGS) entry which is preliminary data.</text>
</comment>
<keyword evidence="2" id="KW-0812">Transmembrane</keyword>
<proteinExistence type="predicted"/>
<evidence type="ECO:0000313" key="3">
    <source>
        <dbReference type="EMBL" id="KAK6744025.1"/>
    </source>
</evidence>
<feature type="region of interest" description="Disordered" evidence="1">
    <location>
        <begin position="249"/>
        <end position="285"/>
    </location>
</feature>
<dbReference type="Proteomes" id="UP001303046">
    <property type="component" value="Unassembled WGS sequence"/>
</dbReference>
<name>A0ABR1D172_NECAM</name>
<feature type="transmembrane region" description="Helical" evidence="2">
    <location>
        <begin position="115"/>
        <end position="137"/>
    </location>
</feature>
<dbReference type="EMBL" id="JAVFWL010000003">
    <property type="protein sequence ID" value="KAK6744025.1"/>
    <property type="molecule type" value="Genomic_DNA"/>
</dbReference>
<keyword evidence="2" id="KW-1133">Transmembrane helix</keyword>
<keyword evidence="2" id="KW-0472">Membrane</keyword>
<reference evidence="3 4" key="1">
    <citation type="submission" date="2023-08" db="EMBL/GenBank/DDBJ databases">
        <title>A Necator americanus chromosomal reference genome.</title>
        <authorList>
            <person name="Ilik V."/>
            <person name="Petrzelkova K.J."/>
            <person name="Pardy F."/>
            <person name="Fuh T."/>
            <person name="Niatou-Singa F.S."/>
            <person name="Gouil Q."/>
            <person name="Baker L."/>
            <person name="Ritchie M.E."/>
            <person name="Jex A.R."/>
            <person name="Gazzola D."/>
            <person name="Li H."/>
            <person name="Toshio Fujiwara R."/>
            <person name="Zhan B."/>
            <person name="Aroian R.V."/>
            <person name="Pafco B."/>
            <person name="Schwarz E.M."/>
        </authorList>
    </citation>
    <scope>NUCLEOTIDE SEQUENCE [LARGE SCALE GENOMIC DNA]</scope>
    <source>
        <strain evidence="3 4">Aroian</strain>
        <tissue evidence="3">Whole animal</tissue>
    </source>
</reference>
<feature type="compositionally biased region" description="Basic and acidic residues" evidence="1">
    <location>
        <begin position="249"/>
        <end position="260"/>
    </location>
</feature>
<accession>A0ABR1D172</accession>
<keyword evidence="4" id="KW-1185">Reference proteome</keyword>
<evidence type="ECO:0000256" key="2">
    <source>
        <dbReference type="SAM" id="Phobius"/>
    </source>
</evidence>
<sequence length="295" mass="33907">MSVAAYFYQNKLDSKIVKHHWKMDSVVLLMAVHVVKPVHNGQLLHHRNGIWLLLKRAVLALLSEAALKFHIFLYWLICLFSMMEEHQGLHTLRVMLVAMSIVFALLAMITGTACFFYPFLFVVIFEFVKSLAVFILLTLKLGWPERYATLVSDKGLDMLREFTKITLEEDEMLYLWNGFSCFYFAILAITLIRNIAEYQVNENRRQQNPYAFPAMAQYPHVVIFPAEAELGNTNPDDPPPYSAIARNGVHTEETAKEETQPPRYSDIELSSTSSQRMGGENDQEVLNRTIVIGRK</sequence>
<gene>
    <name evidence="3" type="primary">Necator_chrIII.g11755</name>
    <name evidence="3" type="ORF">RB195_010990</name>
</gene>
<feature type="transmembrane region" description="Helical" evidence="2">
    <location>
        <begin position="58"/>
        <end position="80"/>
    </location>
</feature>
<feature type="transmembrane region" description="Helical" evidence="2">
    <location>
        <begin position="92"/>
        <end position="109"/>
    </location>
</feature>
<evidence type="ECO:0000313" key="4">
    <source>
        <dbReference type="Proteomes" id="UP001303046"/>
    </source>
</evidence>
<protein>
    <submittedName>
        <fullName evidence="3">Uncharacterized protein</fullName>
    </submittedName>
</protein>
<organism evidence="3 4">
    <name type="scientific">Necator americanus</name>
    <name type="common">Human hookworm</name>
    <dbReference type="NCBI Taxonomy" id="51031"/>
    <lineage>
        <taxon>Eukaryota</taxon>
        <taxon>Metazoa</taxon>
        <taxon>Ecdysozoa</taxon>
        <taxon>Nematoda</taxon>
        <taxon>Chromadorea</taxon>
        <taxon>Rhabditida</taxon>
        <taxon>Rhabditina</taxon>
        <taxon>Rhabditomorpha</taxon>
        <taxon>Strongyloidea</taxon>
        <taxon>Ancylostomatidae</taxon>
        <taxon>Bunostominae</taxon>
        <taxon>Necator</taxon>
    </lineage>
</organism>
<feature type="transmembrane region" description="Helical" evidence="2">
    <location>
        <begin position="173"/>
        <end position="192"/>
    </location>
</feature>
<evidence type="ECO:0000256" key="1">
    <source>
        <dbReference type="SAM" id="MobiDB-lite"/>
    </source>
</evidence>